<evidence type="ECO:0000313" key="2">
    <source>
        <dbReference type="EMBL" id="WZN45243.1"/>
    </source>
</evidence>
<organism evidence="2 3">
    <name type="scientific">Chitinophaga caseinilytica</name>
    <dbReference type="NCBI Taxonomy" id="2267521"/>
    <lineage>
        <taxon>Bacteria</taxon>
        <taxon>Pseudomonadati</taxon>
        <taxon>Bacteroidota</taxon>
        <taxon>Chitinophagia</taxon>
        <taxon>Chitinophagales</taxon>
        <taxon>Chitinophagaceae</taxon>
        <taxon>Chitinophaga</taxon>
    </lineage>
</organism>
<keyword evidence="1" id="KW-0732">Signal</keyword>
<feature type="signal peptide" evidence="1">
    <location>
        <begin position="1"/>
        <end position="21"/>
    </location>
</feature>
<keyword evidence="3" id="KW-1185">Reference proteome</keyword>
<sequence length="385" mass="44699">MQRTLLRILPLLLLLSCAGNHRPPPVAHYQKPDYEKVSIVPTADTLRFPLDEDSFGDLESWSIRQRNGETVIAFFDQRSESILEYQYPSCRLINKILLRKIFKPYTLHDAYLQSYDSIYVLSKTKFSLVDSAMHVLGEIPNVVDGVILEPDISPIHPPVAKNGKIYLSRYSTVNAASLEDVRKWENLWAGKPREGTVTTAYGMPGMYLRNYYNYPLHRSSYCINDDGNFVFSFAADTMLYETDLDHLHNAWFAKSKFQTTPIPVAPKDSMRKARMSARLYNQSDSYGGIYFDPYHKRYLRIARSGTTREEFEKTKSFKPMRFLILDKQFRIIGESEIPSDINVKQVFFVPDGRMYARILPKSETELLFIRLEYQTRHAANRSHEK</sequence>
<dbReference type="Pfam" id="PF13970">
    <property type="entry name" value="DUF4221"/>
    <property type="match status" value="1"/>
</dbReference>
<dbReference type="Proteomes" id="UP001449657">
    <property type="component" value="Chromosome"/>
</dbReference>
<evidence type="ECO:0000256" key="1">
    <source>
        <dbReference type="SAM" id="SignalP"/>
    </source>
</evidence>
<gene>
    <name evidence="2" type="ORF">WJU22_20295</name>
</gene>
<dbReference type="InterPro" id="IPR025316">
    <property type="entry name" value="DUF4221"/>
</dbReference>
<dbReference type="RefSeq" id="WP_341839997.1">
    <property type="nucleotide sequence ID" value="NZ_CP149792.1"/>
</dbReference>
<feature type="chain" id="PRO_5045585587" evidence="1">
    <location>
        <begin position="22"/>
        <end position="385"/>
    </location>
</feature>
<accession>A0ABZ2Z0V5</accession>
<name>A0ABZ2Z0V5_9BACT</name>
<proteinExistence type="predicted"/>
<protein>
    <submittedName>
        <fullName evidence="2">DUF4221 family protein</fullName>
    </submittedName>
</protein>
<dbReference type="EMBL" id="CP150096">
    <property type="protein sequence ID" value="WZN45243.1"/>
    <property type="molecule type" value="Genomic_DNA"/>
</dbReference>
<reference evidence="2 3" key="1">
    <citation type="submission" date="2024-03" db="EMBL/GenBank/DDBJ databases">
        <title>Chitinophaga caseinilytica sp. nov., a casein hydrolysing bacterium isolated from forest soil.</title>
        <authorList>
            <person name="Lee D.S."/>
            <person name="Han D.M."/>
            <person name="Baek J.H."/>
            <person name="Choi D.G."/>
            <person name="Jeon J.H."/>
            <person name="Jeon C.O."/>
        </authorList>
    </citation>
    <scope>NUCLEOTIDE SEQUENCE [LARGE SCALE GENOMIC DNA]</scope>
    <source>
        <strain evidence="2 3">KACC 19118</strain>
    </source>
</reference>
<evidence type="ECO:0000313" key="3">
    <source>
        <dbReference type="Proteomes" id="UP001449657"/>
    </source>
</evidence>